<reference evidence="5 6" key="1">
    <citation type="journal article" date="2019" name="Int. J. Syst. Evol. Microbiol.">
        <title>The Global Catalogue of Microorganisms (GCM) 10K type strain sequencing project: providing services to taxonomists for standard genome sequencing and annotation.</title>
        <authorList>
            <consortium name="The Broad Institute Genomics Platform"/>
            <consortium name="The Broad Institute Genome Sequencing Center for Infectious Disease"/>
            <person name="Wu L."/>
            <person name="Ma J."/>
        </authorList>
    </citation>
    <scope>NUCLEOTIDE SEQUENCE [LARGE SCALE GENOMIC DNA]</scope>
    <source>
        <strain evidence="5 6">JCM 14942</strain>
    </source>
</reference>
<accession>A0ABN2A5S6</accession>
<dbReference type="SMART" id="SM00382">
    <property type="entry name" value="AAA"/>
    <property type="match status" value="1"/>
</dbReference>
<evidence type="ECO:0000256" key="2">
    <source>
        <dbReference type="ARBA" id="ARBA00022741"/>
    </source>
</evidence>
<dbReference type="CDD" id="cd03219">
    <property type="entry name" value="ABC_Mj1267_LivG_branched"/>
    <property type="match status" value="1"/>
</dbReference>
<keyword evidence="3 5" id="KW-0067">ATP-binding</keyword>
<keyword evidence="6" id="KW-1185">Reference proteome</keyword>
<evidence type="ECO:0000313" key="6">
    <source>
        <dbReference type="Proteomes" id="UP001500842"/>
    </source>
</evidence>
<comment type="caution">
    <text evidence="5">The sequence shown here is derived from an EMBL/GenBank/DDBJ whole genome shotgun (WGS) entry which is preliminary data.</text>
</comment>
<proteinExistence type="predicted"/>
<dbReference type="InterPro" id="IPR003439">
    <property type="entry name" value="ABC_transporter-like_ATP-bd"/>
</dbReference>
<dbReference type="SUPFAM" id="SSF52540">
    <property type="entry name" value="P-loop containing nucleoside triphosphate hydrolases"/>
    <property type="match status" value="1"/>
</dbReference>
<name>A0ABN2A5S6_9ACTN</name>
<feature type="domain" description="ABC transporter" evidence="4">
    <location>
        <begin position="5"/>
        <end position="252"/>
    </location>
</feature>
<gene>
    <name evidence="5" type="ORF">GCM10009788_15220</name>
</gene>
<keyword evidence="2" id="KW-0547">Nucleotide-binding</keyword>
<dbReference type="InterPro" id="IPR027417">
    <property type="entry name" value="P-loop_NTPase"/>
</dbReference>
<keyword evidence="1" id="KW-0813">Transport</keyword>
<sequence length="254" mass="27346">MSALLSVESLTVRFGGLAAVDDVSILVEEGEIAGLVGPNGAGKTTLFNAITRNVDPERGTVRIDGHDISGRRPEDLAALGLRRTFQNLALFESQDVRTNVLIGAHTGARTGWLRAALGWGVRAEERALGARADHLLEVLDLEQMGGAVVADLPFGTMKRVELARALASRPRVLLLDEPANGLREAEVLELEALLRRIRDEFGVTIVMVDHHVRLVMSLCDHVVALAAGRVIADGTARETRSDPAVRRVFLGESA</sequence>
<dbReference type="EMBL" id="BAAAOR010000012">
    <property type="protein sequence ID" value="GAA1511729.1"/>
    <property type="molecule type" value="Genomic_DNA"/>
</dbReference>
<evidence type="ECO:0000256" key="1">
    <source>
        <dbReference type="ARBA" id="ARBA00022448"/>
    </source>
</evidence>
<evidence type="ECO:0000259" key="4">
    <source>
        <dbReference type="PROSITE" id="PS50893"/>
    </source>
</evidence>
<dbReference type="InterPro" id="IPR003593">
    <property type="entry name" value="AAA+_ATPase"/>
</dbReference>
<organism evidence="5 6">
    <name type="scientific">Nocardioides humi</name>
    <dbReference type="NCBI Taxonomy" id="449461"/>
    <lineage>
        <taxon>Bacteria</taxon>
        <taxon>Bacillati</taxon>
        <taxon>Actinomycetota</taxon>
        <taxon>Actinomycetes</taxon>
        <taxon>Propionibacteriales</taxon>
        <taxon>Nocardioidaceae</taxon>
        <taxon>Nocardioides</taxon>
    </lineage>
</organism>
<evidence type="ECO:0000256" key="3">
    <source>
        <dbReference type="ARBA" id="ARBA00022840"/>
    </source>
</evidence>
<dbReference type="PROSITE" id="PS50893">
    <property type="entry name" value="ABC_TRANSPORTER_2"/>
    <property type="match status" value="1"/>
</dbReference>
<dbReference type="Pfam" id="PF00005">
    <property type="entry name" value="ABC_tran"/>
    <property type="match status" value="1"/>
</dbReference>
<dbReference type="Gene3D" id="3.40.50.300">
    <property type="entry name" value="P-loop containing nucleotide triphosphate hydrolases"/>
    <property type="match status" value="1"/>
</dbReference>
<dbReference type="RefSeq" id="WP_219996090.1">
    <property type="nucleotide sequence ID" value="NZ_BAAAOR010000012.1"/>
</dbReference>
<dbReference type="InterPro" id="IPR051120">
    <property type="entry name" value="ABC_AA/LPS_Transport"/>
</dbReference>
<dbReference type="GO" id="GO:0005524">
    <property type="term" value="F:ATP binding"/>
    <property type="evidence" value="ECO:0007669"/>
    <property type="project" value="UniProtKB-KW"/>
</dbReference>
<dbReference type="Proteomes" id="UP001500842">
    <property type="component" value="Unassembled WGS sequence"/>
</dbReference>
<dbReference type="PANTHER" id="PTHR45772:SF4">
    <property type="entry name" value="ABC TRANSPORTER ATP-BINDING PROTEIN"/>
    <property type="match status" value="1"/>
</dbReference>
<evidence type="ECO:0000313" key="5">
    <source>
        <dbReference type="EMBL" id="GAA1511729.1"/>
    </source>
</evidence>
<dbReference type="PANTHER" id="PTHR45772">
    <property type="entry name" value="CONSERVED COMPONENT OF ABC TRANSPORTER FOR NATURAL AMINO ACIDS-RELATED"/>
    <property type="match status" value="1"/>
</dbReference>
<protein>
    <submittedName>
        <fullName evidence="5">ABC transporter ATP-binding protein</fullName>
    </submittedName>
</protein>